<dbReference type="Pfam" id="PF01925">
    <property type="entry name" value="TauE"/>
    <property type="match status" value="1"/>
</dbReference>
<sequence>GGVNPSWAMYHTFLCPAPLSHFAGAAQQKYLCDRKILPIISRRFHVALSAGRDYSRSMESILNLMSSEVFLLTLCVALFAGIIKGMVGFAMPMILISGLGSIVGPDLALAGLLLPTVVANSWQALRQGWRAAWGSVKRFRLFLLVGFVALIASAQLVRVMPERLMLALIGVPITGFAAMQLVGWQLRLPNGSRLVEAAVGGFAGFIGGFSGVWGPPTVAYLTALDTPKREQMRIQGVIYGLGAVALLGAHIASGVLTRESAPFSAALLIPAAIGMFIGLKVQDRVDQATFRKATLAVLLIAGANLIRRAAFG</sequence>
<keyword evidence="3" id="KW-1003">Cell membrane</keyword>
<protein>
    <recommendedName>
        <fullName evidence="9">Membrane transporter protein</fullName>
    </recommendedName>
</protein>
<organism evidence="8">
    <name type="scientific">marine sediment metagenome</name>
    <dbReference type="NCBI Taxonomy" id="412755"/>
    <lineage>
        <taxon>unclassified sequences</taxon>
        <taxon>metagenomes</taxon>
        <taxon>ecological metagenomes</taxon>
    </lineage>
</organism>
<dbReference type="EMBL" id="LAZR01046144">
    <property type="protein sequence ID" value="KKK97229.1"/>
    <property type="molecule type" value="Genomic_DNA"/>
</dbReference>
<feature type="transmembrane region" description="Helical" evidence="7">
    <location>
        <begin position="293"/>
        <end position="311"/>
    </location>
</feature>
<evidence type="ECO:0008006" key="9">
    <source>
        <dbReference type="Google" id="ProtNLM"/>
    </source>
</evidence>
<feature type="transmembrane region" description="Helical" evidence="7">
    <location>
        <begin position="61"/>
        <end position="82"/>
    </location>
</feature>
<reference evidence="8" key="1">
    <citation type="journal article" date="2015" name="Nature">
        <title>Complex archaea that bridge the gap between prokaryotes and eukaryotes.</title>
        <authorList>
            <person name="Spang A."/>
            <person name="Saw J.H."/>
            <person name="Jorgensen S.L."/>
            <person name="Zaremba-Niedzwiedzka K."/>
            <person name="Martijn J."/>
            <person name="Lind A.E."/>
            <person name="van Eijk R."/>
            <person name="Schleper C."/>
            <person name="Guy L."/>
            <person name="Ettema T.J."/>
        </authorList>
    </citation>
    <scope>NUCLEOTIDE SEQUENCE</scope>
</reference>
<evidence type="ECO:0000256" key="3">
    <source>
        <dbReference type="ARBA" id="ARBA00022475"/>
    </source>
</evidence>
<feature type="transmembrane region" description="Helical" evidence="7">
    <location>
        <begin position="236"/>
        <end position="256"/>
    </location>
</feature>
<evidence type="ECO:0000256" key="4">
    <source>
        <dbReference type="ARBA" id="ARBA00022692"/>
    </source>
</evidence>
<feature type="transmembrane region" description="Helical" evidence="7">
    <location>
        <begin position="139"/>
        <end position="157"/>
    </location>
</feature>
<evidence type="ECO:0000256" key="6">
    <source>
        <dbReference type="ARBA" id="ARBA00023136"/>
    </source>
</evidence>
<comment type="caution">
    <text evidence="8">The sequence shown here is derived from an EMBL/GenBank/DDBJ whole genome shotgun (WGS) entry which is preliminary data.</text>
</comment>
<evidence type="ECO:0000313" key="8">
    <source>
        <dbReference type="EMBL" id="KKK97229.1"/>
    </source>
</evidence>
<feature type="non-terminal residue" evidence="8">
    <location>
        <position position="1"/>
    </location>
</feature>
<evidence type="ECO:0000256" key="5">
    <source>
        <dbReference type="ARBA" id="ARBA00022989"/>
    </source>
</evidence>
<dbReference type="PANTHER" id="PTHR30269:SF32">
    <property type="entry name" value="MEMBRANE TRANSPORTER PROTEIN-RELATED"/>
    <property type="match status" value="1"/>
</dbReference>
<evidence type="ECO:0000256" key="2">
    <source>
        <dbReference type="ARBA" id="ARBA00022448"/>
    </source>
</evidence>
<feature type="transmembrane region" description="Helical" evidence="7">
    <location>
        <begin position="262"/>
        <end position="281"/>
    </location>
</feature>
<keyword evidence="5 7" id="KW-1133">Transmembrane helix</keyword>
<gene>
    <name evidence="8" type="ORF">LCGC14_2654850</name>
</gene>
<feature type="transmembrane region" description="Helical" evidence="7">
    <location>
        <begin position="164"/>
        <end position="182"/>
    </location>
</feature>
<feature type="transmembrane region" description="Helical" evidence="7">
    <location>
        <begin position="94"/>
        <end position="119"/>
    </location>
</feature>
<dbReference type="GO" id="GO:0005886">
    <property type="term" value="C:plasma membrane"/>
    <property type="evidence" value="ECO:0007669"/>
    <property type="project" value="UniProtKB-SubCell"/>
</dbReference>
<feature type="transmembrane region" description="Helical" evidence="7">
    <location>
        <begin position="202"/>
        <end position="224"/>
    </location>
</feature>
<dbReference type="PANTHER" id="PTHR30269">
    <property type="entry name" value="TRANSMEMBRANE PROTEIN YFCA"/>
    <property type="match status" value="1"/>
</dbReference>
<keyword evidence="6 7" id="KW-0472">Membrane</keyword>
<name>A0A0F9C449_9ZZZZ</name>
<keyword evidence="2" id="KW-0813">Transport</keyword>
<evidence type="ECO:0000256" key="7">
    <source>
        <dbReference type="SAM" id="Phobius"/>
    </source>
</evidence>
<dbReference type="InterPro" id="IPR052017">
    <property type="entry name" value="TSUP"/>
</dbReference>
<dbReference type="InterPro" id="IPR002781">
    <property type="entry name" value="TM_pro_TauE-like"/>
</dbReference>
<dbReference type="AlphaFoldDB" id="A0A0F9C449"/>
<accession>A0A0F9C449</accession>
<keyword evidence="4 7" id="KW-0812">Transmembrane</keyword>
<comment type="subcellular location">
    <subcellularLocation>
        <location evidence="1">Cell membrane</location>
        <topology evidence="1">Multi-pass membrane protein</topology>
    </subcellularLocation>
</comment>
<evidence type="ECO:0000256" key="1">
    <source>
        <dbReference type="ARBA" id="ARBA00004651"/>
    </source>
</evidence>
<proteinExistence type="predicted"/>